<keyword evidence="1" id="KW-0812">Transmembrane</keyword>
<protein>
    <submittedName>
        <fullName evidence="2">Uncharacterized protein</fullName>
    </submittedName>
</protein>
<keyword evidence="3" id="KW-1185">Reference proteome</keyword>
<accession>A0A0M6YNF3</accession>
<keyword evidence="1" id="KW-0472">Membrane</keyword>
<organism evidence="2 3">
    <name type="scientific">Jannaschia donghaensis</name>
    <dbReference type="NCBI Taxonomy" id="420998"/>
    <lineage>
        <taxon>Bacteria</taxon>
        <taxon>Pseudomonadati</taxon>
        <taxon>Pseudomonadota</taxon>
        <taxon>Alphaproteobacteria</taxon>
        <taxon>Rhodobacterales</taxon>
        <taxon>Roseobacteraceae</taxon>
        <taxon>Jannaschia</taxon>
    </lineage>
</organism>
<dbReference type="STRING" id="420998.JDO7802_02795"/>
<evidence type="ECO:0000313" key="3">
    <source>
        <dbReference type="Proteomes" id="UP000049222"/>
    </source>
</evidence>
<dbReference type="EMBL" id="CXSU01000012">
    <property type="protein sequence ID" value="CTQ50767.1"/>
    <property type="molecule type" value="Genomic_DNA"/>
</dbReference>
<dbReference type="RefSeq" id="WP_275934861.1">
    <property type="nucleotide sequence ID" value="NZ_CXSU01000012.1"/>
</dbReference>
<sequence length="41" mass="4524">MRHVQNGYRGLSVFMGLNIDRFLAAFSIGGAILLASWIQSL</sequence>
<name>A0A0M6YNF3_9RHOB</name>
<dbReference type="AlphaFoldDB" id="A0A0M6YNF3"/>
<keyword evidence="1" id="KW-1133">Transmembrane helix</keyword>
<evidence type="ECO:0000313" key="2">
    <source>
        <dbReference type="EMBL" id="CTQ50767.1"/>
    </source>
</evidence>
<dbReference type="Proteomes" id="UP000049222">
    <property type="component" value="Unassembled WGS sequence"/>
</dbReference>
<proteinExistence type="predicted"/>
<feature type="transmembrane region" description="Helical" evidence="1">
    <location>
        <begin position="21"/>
        <end position="38"/>
    </location>
</feature>
<reference evidence="2 3" key="1">
    <citation type="submission" date="2015-07" db="EMBL/GenBank/DDBJ databases">
        <authorList>
            <person name="Noorani M."/>
        </authorList>
    </citation>
    <scope>NUCLEOTIDE SEQUENCE [LARGE SCALE GENOMIC DNA]</scope>
    <source>
        <strain evidence="2 3">CECT 7802</strain>
    </source>
</reference>
<gene>
    <name evidence="2" type="ORF">JDO7802_02795</name>
</gene>
<evidence type="ECO:0000256" key="1">
    <source>
        <dbReference type="SAM" id="Phobius"/>
    </source>
</evidence>